<dbReference type="EMBL" id="JAHRHJ020000011">
    <property type="protein sequence ID" value="KAH9296639.1"/>
    <property type="molecule type" value="Genomic_DNA"/>
</dbReference>
<keyword evidence="2" id="KW-1185">Reference proteome</keyword>
<dbReference type="AlphaFoldDB" id="A0AA38CIA1"/>
<protein>
    <submittedName>
        <fullName evidence="1">Uncharacterized protein</fullName>
    </submittedName>
</protein>
<name>A0AA38CIA1_TAXCH</name>
<reference evidence="1 2" key="1">
    <citation type="journal article" date="2021" name="Nat. Plants">
        <title>The Taxus genome provides insights into paclitaxel biosynthesis.</title>
        <authorList>
            <person name="Xiong X."/>
            <person name="Gou J."/>
            <person name="Liao Q."/>
            <person name="Li Y."/>
            <person name="Zhou Q."/>
            <person name="Bi G."/>
            <person name="Li C."/>
            <person name="Du R."/>
            <person name="Wang X."/>
            <person name="Sun T."/>
            <person name="Guo L."/>
            <person name="Liang H."/>
            <person name="Lu P."/>
            <person name="Wu Y."/>
            <person name="Zhang Z."/>
            <person name="Ro D.K."/>
            <person name="Shang Y."/>
            <person name="Huang S."/>
            <person name="Yan J."/>
        </authorList>
    </citation>
    <scope>NUCLEOTIDE SEQUENCE [LARGE SCALE GENOMIC DNA]</scope>
    <source>
        <strain evidence="1">Ta-2019</strain>
    </source>
</reference>
<evidence type="ECO:0000313" key="2">
    <source>
        <dbReference type="Proteomes" id="UP000824469"/>
    </source>
</evidence>
<proteinExistence type="predicted"/>
<gene>
    <name evidence="1" type="ORF">KI387_040227</name>
</gene>
<feature type="non-terminal residue" evidence="1">
    <location>
        <position position="55"/>
    </location>
</feature>
<feature type="non-terminal residue" evidence="1">
    <location>
        <position position="1"/>
    </location>
</feature>
<dbReference type="Proteomes" id="UP000824469">
    <property type="component" value="Unassembled WGS sequence"/>
</dbReference>
<evidence type="ECO:0000313" key="1">
    <source>
        <dbReference type="EMBL" id="KAH9296639.1"/>
    </source>
</evidence>
<organism evidence="1 2">
    <name type="scientific">Taxus chinensis</name>
    <name type="common">Chinese yew</name>
    <name type="synonym">Taxus wallichiana var. chinensis</name>
    <dbReference type="NCBI Taxonomy" id="29808"/>
    <lineage>
        <taxon>Eukaryota</taxon>
        <taxon>Viridiplantae</taxon>
        <taxon>Streptophyta</taxon>
        <taxon>Embryophyta</taxon>
        <taxon>Tracheophyta</taxon>
        <taxon>Spermatophyta</taxon>
        <taxon>Pinopsida</taxon>
        <taxon>Pinidae</taxon>
        <taxon>Conifers II</taxon>
        <taxon>Cupressales</taxon>
        <taxon>Taxaceae</taxon>
        <taxon>Taxus</taxon>
    </lineage>
</organism>
<accession>A0AA38CIA1</accession>
<comment type="caution">
    <text evidence="1">The sequence shown here is derived from an EMBL/GenBank/DDBJ whole genome shotgun (WGS) entry which is preliminary data.</text>
</comment>
<sequence length="55" mass="6005">RSRKCAQDRRLAQGGGYRTAALFRAAVRAAVSSLKIKRGKKIGKKGKTKDSGSKW</sequence>